<dbReference type="SUPFAM" id="SSF82784">
    <property type="entry name" value="OsmC-like"/>
    <property type="match status" value="1"/>
</dbReference>
<keyword evidence="1" id="KW-0575">Peroxidase</keyword>
<sequence length="132" mass="14132">MDDISLTTTSDDGFDTQSVIGDFALAIDPMEETGPNPNAVLVADYASCFLPAVRVGAQKAGYDDLGRMEIDATATLDDEDDLENIEFTLKVEADVDDPDELAALGEDICHVHAALREELHADITVEAGAFDN</sequence>
<name>A0ABD5P0I7_9EURY</name>
<evidence type="ECO:0000313" key="1">
    <source>
        <dbReference type="EMBL" id="MFC4247849.1"/>
    </source>
</evidence>
<dbReference type="Pfam" id="PF02566">
    <property type="entry name" value="OsmC"/>
    <property type="match status" value="1"/>
</dbReference>
<accession>A0ABD5P0I7</accession>
<proteinExistence type="predicted"/>
<organism evidence="1 2">
    <name type="scientific">Natribaculum luteum</name>
    <dbReference type="NCBI Taxonomy" id="1586232"/>
    <lineage>
        <taxon>Archaea</taxon>
        <taxon>Methanobacteriati</taxon>
        <taxon>Methanobacteriota</taxon>
        <taxon>Stenosarchaea group</taxon>
        <taxon>Halobacteria</taxon>
        <taxon>Halobacteriales</taxon>
        <taxon>Natrialbaceae</taxon>
        <taxon>Natribaculum</taxon>
    </lineage>
</organism>
<reference evidence="1 2" key="1">
    <citation type="journal article" date="2014" name="Int. J. Syst. Evol. Microbiol.">
        <title>Complete genome sequence of Corynebacterium casei LMG S-19264T (=DSM 44701T), isolated from a smear-ripened cheese.</title>
        <authorList>
            <consortium name="US DOE Joint Genome Institute (JGI-PGF)"/>
            <person name="Walter F."/>
            <person name="Albersmeier A."/>
            <person name="Kalinowski J."/>
            <person name="Ruckert C."/>
        </authorList>
    </citation>
    <scope>NUCLEOTIDE SEQUENCE [LARGE SCALE GENOMIC DNA]</scope>
    <source>
        <strain evidence="1 2">IBRC-M 10912</strain>
    </source>
</reference>
<keyword evidence="1" id="KW-0560">Oxidoreductase</keyword>
<dbReference type="GO" id="GO:0004601">
    <property type="term" value="F:peroxidase activity"/>
    <property type="evidence" value="ECO:0007669"/>
    <property type="project" value="UniProtKB-KW"/>
</dbReference>
<protein>
    <submittedName>
        <fullName evidence="1">OsmC family protein</fullName>
        <ecNumber evidence="1">1.11.1.-</ecNumber>
    </submittedName>
</protein>
<dbReference type="EMBL" id="JBHSDJ010000102">
    <property type="protein sequence ID" value="MFC4247849.1"/>
    <property type="molecule type" value="Genomic_DNA"/>
</dbReference>
<dbReference type="InterPro" id="IPR015946">
    <property type="entry name" value="KH_dom-like_a/b"/>
</dbReference>
<dbReference type="EC" id="1.11.1.-" evidence="1"/>
<dbReference type="InterPro" id="IPR036102">
    <property type="entry name" value="OsmC/Ohrsf"/>
</dbReference>
<dbReference type="InterPro" id="IPR003718">
    <property type="entry name" value="OsmC/Ohr_fam"/>
</dbReference>
<dbReference type="GeneID" id="71856312"/>
<dbReference type="Proteomes" id="UP001595821">
    <property type="component" value="Unassembled WGS sequence"/>
</dbReference>
<dbReference type="Gene3D" id="3.30.300.20">
    <property type="match status" value="1"/>
</dbReference>
<evidence type="ECO:0000313" key="2">
    <source>
        <dbReference type="Proteomes" id="UP001595821"/>
    </source>
</evidence>
<gene>
    <name evidence="1" type="ORF">ACFOZ7_12950</name>
</gene>
<dbReference type="RefSeq" id="WP_246975374.1">
    <property type="nucleotide sequence ID" value="NZ_CP095398.1"/>
</dbReference>
<comment type="caution">
    <text evidence="1">The sequence shown here is derived from an EMBL/GenBank/DDBJ whole genome shotgun (WGS) entry which is preliminary data.</text>
</comment>
<dbReference type="AlphaFoldDB" id="A0ABD5P0I7"/>